<keyword evidence="2" id="KW-1185">Reference proteome</keyword>
<dbReference type="EMBL" id="JACHEF010000004">
    <property type="protein sequence ID" value="MBB6411551.1"/>
    <property type="molecule type" value="Genomic_DNA"/>
</dbReference>
<gene>
    <name evidence="1" type="ORF">HNQ71_004239</name>
</gene>
<accession>A0A841PCW1</accession>
<protein>
    <recommendedName>
        <fullName evidence="3">Cupin domain-containing protein</fullName>
    </recommendedName>
</protein>
<dbReference type="Proteomes" id="UP000556329">
    <property type="component" value="Unassembled WGS sequence"/>
</dbReference>
<dbReference type="InterPro" id="IPR014710">
    <property type="entry name" value="RmlC-like_jellyroll"/>
</dbReference>
<dbReference type="InterPro" id="IPR011051">
    <property type="entry name" value="RmlC_Cupin_sf"/>
</dbReference>
<evidence type="ECO:0000313" key="1">
    <source>
        <dbReference type="EMBL" id="MBB6411551.1"/>
    </source>
</evidence>
<dbReference type="PROSITE" id="PS51257">
    <property type="entry name" value="PROKAR_LIPOPROTEIN"/>
    <property type="match status" value="1"/>
</dbReference>
<sequence length="120" mass="12509">MDNMLRGSPRSNGRSMLLALGLTGAAVFAFGGCAFAAADQEGVKSTAVLNTDSADLKWVDIPDLPPGAKVALLAMSGDWSVARVKFPPHYVVPPHSHPNAEAVWLISGQSGSGLAIRPTR</sequence>
<name>A0A841PCW1_9HYPH</name>
<dbReference type="AlphaFoldDB" id="A0A841PCW1"/>
<dbReference type="Gene3D" id="2.60.120.10">
    <property type="entry name" value="Jelly Rolls"/>
    <property type="match status" value="1"/>
</dbReference>
<reference evidence="1 2" key="1">
    <citation type="submission" date="2020-08" db="EMBL/GenBank/DDBJ databases">
        <title>Genomic Encyclopedia of Type Strains, Phase IV (KMG-IV): sequencing the most valuable type-strain genomes for metagenomic binning, comparative biology and taxonomic classification.</title>
        <authorList>
            <person name="Goeker M."/>
        </authorList>
    </citation>
    <scope>NUCLEOTIDE SEQUENCE [LARGE SCALE GENOMIC DNA]</scope>
    <source>
        <strain evidence="1 2">DSM 100039</strain>
    </source>
</reference>
<dbReference type="SUPFAM" id="SSF51182">
    <property type="entry name" value="RmlC-like cupins"/>
    <property type="match status" value="1"/>
</dbReference>
<evidence type="ECO:0008006" key="3">
    <source>
        <dbReference type="Google" id="ProtNLM"/>
    </source>
</evidence>
<evidence type="ECO:0000313" key="2">
    <source>
        <dbReference type="Proteomes" id="UP000556329"/>
    </source>
</evidence>
<organism evidence="1 2">
    <name type="scientific">Mesorhizobium sangaii</name>
    <dbReference type="NCBI Taxonomy" id="505389"/>
    <lineage>
        <taxon>Bacteria</taxon>
        <taxon>Pseudomonadati</taxon>
        <taxon>Pseudomonadota</taxon>
        <taxon>Alphaproteobacteria</taxon>
        <taxon>Hyphomicrobiales</taxon>
        <taxon>Phyllobacteriaceae</taxon>
        <taxon>Mesorhizobium</taxon>
    </lineage>
</organism>
<proteinExistence type="predicted"/>
<comment type="caution">
    <text evidence="1">The sequence shown here is derived from an EMBL/GenBank/DDBJ whole genome shotgun (WGS) entry which is preliminary data.</text>
</comment>